<keyword evidence="3 6" id="KW-0677">Repeat</keyword>
<evidence type="ECO:0000256" key="7">
    <source>
        <dbReference type="SAM" id="MobiDB-lite"/>
    </source>
</evidence>
<feature type="compositionally biased region" description="Basic and acidic residues" evidence="7">
    <location>
        <begin position="419"/>
        <end position="429"/>
    </location>
</feature>
<name>R7TKG8_CAPTE</name>
<keyword evidence="6 8" id="KW-0472">Membrane</keyword>
<reference evidence="11 13" key="2">
    <citation type="journal article" date="2013" name="Nature">
        <title>Insights into bilaterian evolution from three spiralian genomes.</title>
        <authorList>
            <person name="Simakov O."/>
            <person name="Marletaz F."/>
            <person name="Cho S.J."/>
            <person name="Edsinger-Gonzales E."/>
            <person name="Havlak P."/>
            <person name="Hellsten U."/>
            <person name="Kuo D.H."/>
            <person name="Larsson T."/>
            <person name="Lv J."/>
            <person name="Arendt D."/>
            <person name="Savage R."/>
            <person name="Osoegawa K."/>
            <person name="de Jong P."/>
            <person name="Grimwood J."/>
            <person name="Chapman J.A."/>
            <person name="Shapiro H."/>
            <person name="Aerts A."/>
            <person name="Otillar R.P."/>
            <person name="Terry A.Y."/>
            <person name="Boore J.L."/>
            <person name="Grigoriev I.V."/>
            <person name="Lindberg D.R."/>
            <person name="Seaver E.C."/>
            <person name="Weisblat D.A."/>
            <person name="Putnam N.H."/>
            <person name="Rokhsar D.S."/>
        </authorList>
    </citation>
    <scope>NUCLEOTIDE SEQUENCE</scope>
    <source>
        <strain evidence="11 13">I ESC-2004</strain>
    </source>
</reference>
<dbReference type="InterPro" id="IPR042635">
    <property type="entry name" value="MEGF10/SREC1/2-like"/>
</dbReference>
<dbReference type="InterPro" id="IPR001774">
    <property type="entry name" value="DSL"/>
</dbReference>
<dbReference type="STRING" id="283909.R7TKG8"/>
<feature type="disulfide bond" evidence="5">
    <location>
        <begin position="133"/>
        <end position="142"/>
    </location>
</feature>
<keyword evidence="6 8" id="KW-0812">Transmembrane</keyword>
<feature type="compositionally biased region" description="Polar residues" evidence="7">
    <location>
        <begin position="447"/>
        <end position="456"/>
    </location>
</feature>
<evidence type="ECO:0000313" key="12">
    <source>
        <dbReference type="EnsemblMetazoa" id="CapteP188763"/>
    </source>
</evidence>
<feature type="signal peptide" evidence="9">
    <location>
        <begin position="1"/>
        <end position="19"/>
    </location>
</feature>
<evidence type="ECO:0000256" key="3">
    <source>
        <dbReference type="ARBA" id="ARBA00022737"/>
    </source>
</evidence>
<keyword evidence="13" id="KW-1185">Reference proteome</keyword>
<gene>
    <name evidence="11" type="ORF">CAPTEDRAFT_188763</name>
</gene>
<dbReference type="Proteomes" id="UP000014760">
    <property type="component" value="Unassembled WGS sequence"/>
</dbReference>
<evidence type="ECO:0000256" key="5">
    <source>
        <dbReference type="PROSITE-ProRule" id="PRU00377"/>
    </source>
</evidence>
<comment type="caution">
    <text evidence="5">Lacks conserved residue(s) required for the propagation of feature annotation.</text>
</comment>
<dbReference type="EMBL" id="AMQN01013707">
    <property type="status" value="NOT_ANNOTATED_CDS"/>
    <property type="molecule type" value="Genomic_DNA"/>
</dbReference>
<reference evidence="12" key="3">
    <citation type="submission" date="2015-06" db="UniProtKB">
        <authorList>
            <consortium name="EnsemblMetazoa"/>
        </authorList>
    </citation>
    <scope>IDENTIFICATION</scope>
</reference>
<dbReference type="HOGENOM" id="CLU_600276_0_0_1"/>
<evidence type="ECO:0000256" key="6">
    <source>
        <dbReference type="RuleBase" id="RU280815"/>
    </source>
</evidence>
<dbReference type="GO" id="GO:0007154">
    <property type="term" value="P:cell communication"/>
    <property type="evidence" value="ECO:0007669"/>
    <property type="project" value="InterPro"/>
</dbReference>
<evidence type="ECO:0000313" key="13">
    <source>
        <dbReference type="Proteomes" id="UP000014760"/>
    </source>
</evidence>
<accession>R7TKG8</accession>
<evidence type="ECO:0000256" key="1">
    <source>
        <dbReference type="ARBA" id="ARBA00022473"/>
    </source>
</evidence>
<dbReference type="Gene3D" id="2.10.25.140">
    <property type="match status" value="1"/>
</dbReference>
<comment type="subcellular location">
    <subcellularLocation>
        <location evidence="6">Membrane</location>
        <topology evidence="6">Single-pass type I membrane protein</topology>
    </subcellularLocation>
</comment>
<dbReference type="Pfam" id="PF01414">
    <property type="entry name" value="DSL"/>
    <property type="match status" value="1"/>
</dbReference>
<dbReference type="EMBL" id="KB310412">
    <property type="protein sequence ID" value="ELT91610.1"/>
    <property type="molecule type" value="Genomic_DNA"/>
</dbReference>
<evidence type="ECO:0000313" key="11">
    <source>
        <dbReference type="EMBL" id="ELT91610.1"/>
    </source>
</evidence>
<proteinExistence type="predicted"/>
<dbReference type="PANTHER" id="PTHR24043">
    <property type="entry name" value="SCAVENGER RECEPTOR CLASS F"/>
    <property type="match status" value="1"/>
</dbReference>
<dbReference type="EnsemblMetazoa" id="CapteT188763">
    <property type="protein sequence ID" value="CapteP188763"/>
    <property type="gene ID" value="CapteG188763"/>
</dbReference>
<dbReference type="OrthoDB" id="10252017at2759"/>
<keyword evidence="6 9" id="KW-0732">Signal</keyword>
<dbReference type="GO" id="GO:0016020">
    <property type="term" value="C:membrane"/>
    <property type="evidence" value="ECO:0007669"/>
    <property type="project" value="UniProtKB-SubCell"/>
</dbReference>
<feature type="region of interest" description="Disordered" evidence="7">
    <location>
        <begin position="419"/>
        <end position="456"/>
    </location>
</feature>
<sequence>MVCAGVRILWLLLLAASPAQEYITFGDKIGETPNPMVFEFNKWTGGVKIHIDVYDKDSNNDDYVDGISTIHRGLPGQFENLLTAEARTSLRLGVQVICDLNYYGDDCTHYCHGHDSDAEGHYTCADQTGAMLCIPGWTGPDCKTNKTAHIITTQAMTSRITTVTTNPTDPTTTNTEPTTRITEPTTSVATTRTIILSSLTTTASDSSTEVTDTRNVTEEQLHDREIACEVGFYGIKCREKCGHCKNDSCSYVDGHCLDGCQLWFIGDLCKEEIALPSLAGSNAFLRRVNDSAVAITWTQDPQIPDKHAAYYSYTVAYTEGPGNFNNGPSITHDPAVTKQTLIVANIQSDNDYYFEVQIYREMSGEKEYGWPSGTTHTESSSIPVNVFVANWEFFIVGFCVLLIIILSVIVIVQRFKPQKGDSEKNHDNIALEDSAAQAPTVPDKTACQPSPATESP</sequence>
<organism evidence="11">
    <name type="scientific">Capitella teleta</name>
    <name type="common">Polychaete worm</name>
    <dbReference type="NCBI Taxonomy" id="283909"/>
    <lineage>
        <taxon>Eukaryota</taxon>
        <taxon>Metazoa</taxon>
        <taxon>Spiralia</taxon>
        <taxon>Lophotrochozoa</taxon>
        <taxon>Annelida</taxon>
        <taxon>Polychaeta</taxon>
        <taxon>Sedentaria</taxon>
        <taxon>Scolecida</taxon>
        <taxon>Capitellidae</taxon>
        <taxon>Capitella</taxon>
    </lineage>
</organism>
<evidence type="ECO:0000256" key="4">
    <source>
        <dbReference type="ARBA" id="ARBA00023157"/>
    </source>
</evidence>
<keyword evidence="1 6" id="KW-0217">Developmental protein</keyword>
<evidence type="ECO:0000259" key="10">
    <source>
        <dbReference type="PROSITE" id="PS51051"/>
    </source>
</evidence>
<comment type="function">
    <text evidence="6">Putative Notch ligand involved in the mediation of Notch signaling.</text>
</comment>
<feature type="transmembrane region" description="Helical" evidence="8">
    <location>
        <begin position="391"/>
        <end position="412"/>
    </location>
</feature>
<dbReference type="PROSITE" id="PS51051">
    <property type="entry name" value="DSL"/>
    <property type="match status" value="1"/>
</dbReference>
<dbReference type="AlphaFoldDB" id="R7TKG8"/>
<feature type="chain" id="PRO_5008787105" description="Delta-like protein" evidence="9">
    <location>
        <begin position="20"/>
        <end position="456"/>
    </location>
</feature>
<dbReference type="GO" id="GO:0005044">
    <property type="term" value="F:scavenger receptor activity"/>
    <property type="evidence" value="ECO:0007669"/>
    <property type="project" value="InterPro"/>
</dbReference>
<reference evidence="13" key="1">
    <citation type="submission" date="2012-12" db="EMBL/GenBank/DDBJ databases">
        <authorList>
            <person name="Hellsten U."/>
            <person name="Grimwood J."/>
            <person name="Chapman J.A."/>
            <person name="Shapiro H."/>
            <person name="Aerts A."/>
            <person name="Otillar R.P."/>
            <person name="Terry A.Y."/>
            <person name="Boore J.L."/>
            <person name="Simakov O."/>
            <person name="Marletaz F."/>
            <person name="Cho S.-J."/>
            <person name="Edsinger-Gonzales E."/>
            <person name="Havlak P."/>
            <person name="Kuo D.-H."/>
            <person name="Larsson T."/>
            <person name="Lv J."/>
            <person name="Arendt D."/>
            <person name="Savage R."/>
            <person name="Osoegawa K."/>
            <person name="de Jong P."/>
            <person name="Lindberg D.R."/>
            <person name="Seaver E.C."/>
            <person name="Weisblat D.A."/>
            <person name="Putnam N.H."/>
            <person name="Grigoriev I.V."/>
            <person name="Rokhsar D.S."/>
        </authorList>
    </citation>
    <scope>NUCLEOTIDE SEQUENCE</scope>
    <source>
        <strain evidence="13">I ESC-2004</strain>
    </source>
</reference>
<dbReference type="SMART" id="SM00051">
    <property type="entry name" value="DSL"/>
    <property type="match status" value="1"/>
</dbReference>
<keyword evidence="4 5" id="KW-1015">Disulfide bond</keyword>
<feature type="disulfide bond" evidence="5">
    <location>
        <begin position="98"/>
        <end position="107"/>
    </location>
</feature>
<dbReference type="PANTHER" id="PTHR24043:SF8">
    <property type="entry name" value="EGF-LIKE DOMAIN-CONTAINING PROTEIN"/>
    <property type="match status" value="1"/>
</dbReference>
<keyword evidence="6 8" id="KW-1133">Transmembrane helix</keyword>
<evidence type="ECO:0000256" key="8">
    <source>
        <dbReference type="SAM" id="Phobius"/>
    </source>
</evidence>
<keyword evidence="2 6" id="KW-0245">EGF-like domain</keyword>
<feature type="domain" description="DSL" evidence="10">
    <location>
        <begin position="96"/>
        <end position="142"/>
    </location>
</feature>
<protein>
    <recommendedName>
        <fullName evidence="6">Delta-like protein</fullName>
    </recommendedName>
</protein>
<evidence type="ECO:0000256" key="2">
    <source>
        <dbReference type="ARBA" id="ARBA00022536"/>
    </source>
</evidence>
<evidence type="ECO:0000256" key="9">
    <source>
        <dbReference type="SAM" id="SignalP"/>
    </source>
</evidence>